<evidence type="ECO:0000313" key="2">
    <source>
        <dbReference type="Proteomes" id="UP000540787"/>
    </source>
</evidence>
<sequence>MTKYNAETAPIHYATRSAGNPPFRRLRAFALDPSLSLRLETAPVNHTVMEVPWEANLQPGPRGEYVEVLDYDPASGCWYEPVDLNATVLLAQDGVAPSQGNPQFHQQMVYAVAMKTIASFEQALGRRVQWSPRDLGSEAPIGQRERYVSTLRIYPHALRAANAYYSPEKKALLFGYFQGPAGTVFSCLSQDIVAHETTHALLDGMHRRYVEDNHLDTLAFHEAFADLVALFQHFTLADVLRHQLERTRGDLETAALLGELAQEFGEATGRYGALRSAIGNYDAEGVWQPVIPDTRRLNEATQPHERGAILVSAIFSSFLAIYKLRSKHIFALASSGSGVLPEGALPGDVIGALAKAATKTARHFLNMCIRALDYCPPFDITFGDYLRALVTADYDMMSSDRYGYRVALIESFRRWGIVPEGLKVLSEEQLRWGYAEEEYPAGGEALGRAAHTLKGLLANALFQRRRDKIFETLRNAHVVVHRLLEKLLGSNTSPEERKAFTRITGLNLDVDAPLPGIRDERNGQAIFEVHAVLPALRVTPDGRISKQLIITVTQQLREVPIYPNQSDSSTFTFRGGCTLIFDMTDESPRLSYAITRPIDDQIRLEAVRRYKQTRMEHSMPLRNTYFGGVHVTERAEPFCMLHDEH</sequence>
<gene>
    <name evidence="1" type="ORF">HD842_004023</name>
</gene>
<proteinExistence type="predicted"/>
<protein>
    <recommendedName>
        <fullName evidence="3">Peptidase M4</fullName>
    </recommendedName>
</protein>
<dbReference type="EMBL" id="JACHBX010000005">
    <property type="protein sequence ID" value="MBB6135846.1"/>
    <property type="molecule type" value="Genomic_DNA"/>
</dbReference>
<evidence type="ECO:0008006" key="3">
    <source>
        <dbReference type="Google" id="ProtNLM"/>
    </source>
</evidence>
<reference evidence="1 2" key="1">
    <citation type="submission" date="2020-08" db="EMBL/GenBank/DDBJ databases">
        <title>The Agave Microbiome: Exploring the role of microbial communities in plant adaptations to desert environments.</title>
        <authorList>
            <person name="Partida-Martinez L.P."/>
        </authorList>
    </citation>
    <scope>NUCLEOTIDE SEQUENCE [LARGE SCALE GENOMIC DNA]</scope>
    <source>
        <strain evidence="1 2">AT3.2</strain>
    </source>
</reference>
<name>A0A7W9X3N5_9BURK</name>
<dbReference type="AlphaFoldDB" id="A0A7W9X3N5"/>
<accession>A0A7W9X3N5</accession>
<keyword evidence="2" id="KW-1185">Reference proteome</keyword>
<evidence type="ECO:0000313" key="1">
    <source>
        <dbReference type="EMBL" id="MBB6135846.1"/>
    </source>
</evidence>
<dbReference type="RefSeq" id="WP_183556605.1">
    <property type="nucleotide sequence ID" value="NZ_JACHBX010000005.1"/>
</dbReference>
<organism evidence="1 2">
    <name type="scientific">Massilia aurea</name>
    <dbReference type="NCBI Taxonomy" id="373040"/>
    <lineage>
        <taxon>Bacteria</taxon>
        <taxon>Pseudomonadati</taxon>
        <taxon>Pseudomonadota</taxon>
        <taxon>Betaproteobacteria</taxon>
        <taxon>Burkholderiales</taxon>
        <taxon>Oxalobacteraceae</taxon>
        <taxon>Telluria group</taxon>
        <taxon>Massilia</taxon>
    </lineage>
</organism>
<dbReference type="CDD" id="cd09598">
    <property type="entry name" value="M4_like"/>
    <property type="match status" value="1"/>
</dbReference>
<dbReference type="SUPFAM" id="SSF55486">
    <property type="entry name" value="Metalloproteases ('zincins'), catalytic domain"/>
    <property type="match status" value="1"/>
</dbReference>
<dbReference type="Proteomes" id="UP000540787">
    <property type="component" value="Unassembled WGS sequence"/>
</dbReference>
<comment type="caution">
    <text evidence="1">The sequence shown here is derived from an EMBL/GenBank/DDBJ whole genome shotgun (WGS) entry which is preliminary data.</text>
</comment>